<evidence type="ECO:0000259" key="2">
    <source>
        <dbReference type="Pfam" id="PF02517"/>
    </source>
</evidence>
<dbReference type="EMBL" id="MCGG01000022">
    <property type="protein sequence ID" value="OEJ67351.1"/>
    <property type="molecule type" value="Genomic_DNA"/>
</dbReference>
<feature type="transmembrane region" description="Helical" evidence="1">
    <location>
        <begin position="20"/>
        <end position="38"/>
    </location>
</feature>
<feature type="transmembrane region" description="Helical" evidence="1">
    <location>
        <begin position="165"/>
        <end position="184"/>
    </location>
</feature>
<dbReference type="GO" id="GO:0080120">
    <property type="term" value="P:CAAX-box protein maturation"/>
    <property type="evidence" value="ECO:0007669"/>
    <property type="project" value="UniProtKB-ARBA"/>
</dbReference>
<protein>
    <recommendedName>
        <fullName evidence="2">CAAX prenyl protease 2/Lysostaphin resistance protein A-like domain-containing protein</fullName>
    </recommendedName>
</protein>
<dbReference type="Proteomes" id="UP000095347">
    <property type="component" value="Unassembled WGS sequence"/>
</dbReference>
<dbReference type="STRING" id="28181.BEN30_09455"/>
<evidence type="ECO:0000256" key="1">
    <source>
        <dbReference type="SAM" id="Phobius"/>
    </source>
</evidence>
<gene>
    <name evidence="3" type="ORF">BEN30_09455</name>
</gene>
<feature type="domain" description="CAAX prenyl protease 2/Lysostaphin resistance protein A-like" evidence="2">
    <location>
        <begin position="92"/>
        <end position="178"/>
    </location>
</feature>
<proteinExistence type="predicted"/>
<keyword evidence="1" id="KW-1133">Transmembrane helix</keyword>
<keyword evidence="1" id="KW-0472">Membrane</keyword>
<sequence length="185" mass="20379">MVACWLKFLLPTLMQYGIDYAERVVLIGMVVVFGGFRFRRVVFSARMAVLTGLTVVLALGLFYADEQLGFVIPILGGEVWSFSDLESDSFFYFDLTVGLALVALSEELVFRYQFVRSFPNSVAAQYLLSTFAFALIHVPQGVTGVVITGLAGLLLMGLYRATGTLAAPIVAHYLIDLILFAGWIE</sequence>
<feature type="transmembrane region" description="Helical" evidence="1">
    <location>
        <begin position="131"/>
        <end position="159"/>
    </location>
</feature>
<name>A0A1E5Q881_9PROT</name>
<reference evidence="4" key="1">
    <citation type="submission" date="2016-07" db="EMBL/GenBank/DDBJ databases">
        <authorList>
            <person name="Florea S."/>
            <person name="Webb J.S."/>
            <person name="Jaromczyk J."/>
            <person name="Schardl C.L."/>
        </authorList>
    </citation>
    <scope>NUCLEOTIDE SEQUENCE [LARGE SCALE GENOMIC DNA]</scope>
    <source>
        <strain evidence="4">MV-1</strain>
    </source>
</reference>
<keyword evidence="1" id="KW-0812">Transmembrane</keyword>
<feature type="transmembrane region" description="Helical" evidence="1">
    <location>
        <begin position="90"/>
        <end position="110"/>
    </location>
</feature>
<evidence type="ECO:0000313" key="3">
    <source>
        <dbReference type="EMBL" id="OEJ67351.1"/>
    </source>
</evidence>
<keyword evidence="4" id="KW-1185">Reference proteome</keyword>
<comment type="caution">
    <text evidence="3">The sequence shown here is derived from an EMBL/GenBank/DDBJ whole genome shotgun (WGS) entry which is preliminary data.</text>
</comment>
<evidence type="ECO:0000313" key="4">
    <source>
        <dbReference type="Proteomes" id="UP000095347"/>
    </source>
</evidence>
<organism evidence="3 4">
    <name type="scientific">Magnetovibrio blakemorei</name>
    <dbReference type="NCBI Taxonomy" id="28181"/>
    <lineage>
        <taxon>Bacteria</taxon>
        <taxon>Pseudomonadati</taxon>
        <taxon>Pseudomonadota</taxon>
        <taxon>Alphaproteobacteria</taxon>
        <taxon>Rhodospirillales</taxon>
        <taxon>Magnetovibrionaceae</taxon>
        <taxon>Magnetovibrio</taxon>
    </lineage>
</organism>
<accession>A0A1E5Q881</accession>
<dbReference type="InterPro" id="IPR003675">
    <property type="entry name" value="Rce1/LyrA-like_dom"/>
</dbReference>
<dbReference type="GO" id="GO:0004175">
    <property type="term" value="F:endopeptidase activity"/>
    <property type="evidence" value="ECO:0007669"/>
    <property type="project" value="UniProtKB-ARBA"/>
</dbReference>
<dbReference type="Pfam" id="PF02517">
    <property type="entry name" value="Rce1-like"/>
    <property type="match status" value="1"/>
</dbReference>
<feature type="transmembrane region" description="Helical" evidence="1">
    <location>
        <begin position="45"/>
        <end position="64"/>
    </location>
</feature>
<dbReference type="AlphaFoldDB" id="A0A1E5Q881"/>